<dbReference type="PANTHER" id="PTHR43680:SF2">
    <property type="entry name" value="NITRATE REDUCTASE MOLYBDENUM COFACTOR ASSEMBLY CHAPERONE NARJ"/>
    <property type="match status" value="1"/>
</dbReference>
<dbReference type="Gene3D" id="1.10.3480.10">
    <property type="entry name" value="TorD-like"/>
    <property type="match status" value="1"/>
</dbReference>
<feature type="compositionally biased region" description="Low complexity" evidence="2">
    <location>
        <begin position="203"/>
        <end position="212"/>
    </location>
</feature>
<dbReference type="InterPro" id="IPR020945">
    <property type="entry name" value="DMSO/NO3_reduct_chaperone"/>
</dbReference>
<keyword evidence="4" id="KW-1185">Reference proteome</keyword>
<feature type="region of interest" description="Disordered" evidence="2">
    <location>
        <begin position="203"/>
        <end position="226"/>
    </location>
</feature>
<evidence type="ECO:0000256" key="2">
    <source>
        <dbReference type="SAM" id="MobiDB-lite"/>
    </source>
</evidence>
<keyword evidence="1" id="KW-0534">Nitrate assimilation</keyword>
<proteinExistence type="predicted"/>
<evidence type="ECO:0000256" key="1">
    <source>
        <dbReference type="ARBA" id="ARBA00023063"/>
    </source>
</evidence>
<dbReference type="PANTHER" id="PTHR43680">
    <property type="entry name" value="NITRATE REDUCTASE MOLYBDENUM COFACTOR ASSEMBLY CHAPERONE"/>
    <property type="match status" value="1"/>
</dbReference>
<dbReference type="NCBIfam" id="TIGR00684">
    <property type="entry name" value="narJ"/>
    <property type="match status" value="1"/>
</dbReference>
<comment type="caution">
    <text evidence="3">The sequence shown here is derived from an EMBL/GenBank/DDBJ whole genome shotgun (WGS) entry which is preliminary data.</text>
</comment>
<dbReference type="AlphaFoldDB" id="A0A7Y0QJA8"/>
<protein>
    <submittedName>
        <fullName evidence="3">Nitrate reductase molybdenum cofactor assembly chaperone</fullName>
    </submittedName>
</protein>
<dbReference type="RefSeq" id="WP_169325538.1">
    <property type="nucleotide sequence ID" value="NZ_JABCJJ010000025.1"/>
</dbReference>
<gene>
    <name evidence="3" type="primary">narJ</name>
    <name evidence="3" type="ORF">HIR71_13240</name>
</gene>
<dbReference type="Pfam" id="PF02613">
    <property type="entry name" value="Nitrate_red_del"/>
    <property type="match status" value="1"/>
</dbReference>
<organism evidence="3 4">
    <name type="scientific">Cellulomonas fimi</name>
    <dbReference type="NCBI Taxonomy" id="1708"/>
    <lineage>
        <taxon>Bacteria</taxon>
        <taxon>Bacillati</taxon>
        <taxon>Actinomycetota</taxon>
        <taxon>Actinomycetes</taxon>
        <taxon>Micrococcales</taxon>
        <taxon>Cellulomonadaceae</taxon>
        <taxon>Cellulomonas</taxon>
    </lineage>
</organism>
<name>A0A7Y0QJA8_CELFI</name>
<dbReference type="InterPro" id="IPR003765">
    <property type="entry name" value="NO3_reductase_chaperone_NarJ"/>
</dbReference>
<dbReference type="GO" id="GO:0051131">
    <property type="term" value="P:chaperone-mediated protein complex assembly"/>
    <property type="evidence" value="ECO:0007669"/>
    <property type="project" value="InterPro"/>
</dbReference>
<dbReference type="Proteomes" id="UP000562124">
    <property type="component" value="Unassembled WGS sequence"/>
</dbReference>
<accession>A0A7Y0QJA8</accession>
<dbReference type="GO" id="GO:0051082">
    <property type="term" value="F:unfolded protein binding"/>
    <property type="evidence" value="ECO:0007669"/>
    <property type="project" value="InterPro"/>
</dbReference>
<dbReference type="SUPFAM" id="SSF89155">
    <property type="entry name" value="TorD-like"/>
    <property type="match status" value="1"/>
</dbReference>
<dbReference type="EMBL" id="JABCJJ010000025">
    <property type="protein sequence ID" value="NMR21167.1"/>
    <property type="molecule type" value="Genomic_DNA"/>
</dbReference>
<dbReference type="InterPro" id="IPR036411">
    <property type="entry name" value="TorD-like_sf"/>
</dbReference>
<dbReference type="GO" id="GO:0016530">
    <property type="term" value="F:metallochaperone activity"/>
    <property type="evidence" value="ECO:0007669"/>
    <property type="project" value="TreeGrafter"/>
</dbReference>
<reference evidence="3 4" key="1">
    <citation type="submission" date="2020-04" db="EMBL/GenBank/DDBJ databases">
        <title>Sequencing and Assembly of C. fimi.</title>
        <authorList>
            <person name="Ramsey A.R."/>
        </authorList>
    </citation>
    <scope>NUCLEOTIDE SEQUENCE [LARGE SCALE GENOMIC DNA]</scope>
    <source>
        <strain evidence="3 4">SB</strain>
    </source>
</reference>
<dbReference type="GO" id="GO:0042128">
    <property type="term" value="P:nitrate assimilation"/>
    <property type="evidence" value="ECO:0007669"/>
    <property type="project" value="UniProtKB-KW"/>
</dbReference>
<sequence length="226" mass="24250">MRNRAARARAARAGASRDHAVVHRVAALLLEYPTPELVEMLPRLREAVGSLPPTLGAPLAGLVDHLASEPLTALQARYVETFDLRRRCSLYLSYYAYGDTRKRGLALVTFKQAYRAVGFELTEDELPDHLGVVLEFAATGGTPAQEAGIRLLLEHRAGLELLRLALLDTGSPYAAAVVAVCATLPPLEGDEHVAVARLAAEGPPGEEVGLEPFAPPSYLPATGARR</sequence>
<evidence type="ECO:0000313" key="3">
    <source>
        <dbReference type="EMBL" id="NMR21167.1"/>
    </source>
</evidence>
<evidence type="ECO:0000313" key="4">
    <source>
        <dbReference type="Proteomes" id="UP000562124"/>
    </source>
</evidence>